<dbReference type="Gene3D" id="3.40.50.150">
    <property type="entry name" value="Vaccinia Virus protein VP39"/>
    <property type="match status" value="1"/>
</dbReference>
<proteinExistence type="predicted"/>
<evidence type="ECO:0000313" key="1">
    <source>
        <dbReference type="EMBL" id="ASD64838.1"/>
    </source>
</evidence>
<dbReference type="RefSeq" id="WP_088566270.1">
    <property type="nucleotide sequence ID" value="NZ_CP020946.1"/>
</dbReference>
<organism evidence="1 2">
    <name type="scientific">Bdellovibrio bacteriovorus</name>
    <dbReference type="NCBI Taxonomy" id="959"/>
    <lineage>
        <taxon>Bacteria</taxon>
        <taxon>Pseudomonadati</taxon>
        <taxon>Bdellovibrionota</taxon>
        <taxon>Bdellovibrionia</taxon>
        <taxon>Bdellovibrionales</taxon>
        <taxon>Pseudobdellovibrionaceae</taxon>
        <taxon>Bdellovibrio</taxon>
    </lineage>
</organism>
<reference evidence="1 2" key="1">
    <citation type="submission" date="2017-04" db="EMBL/GenBank/DDBJ databases">
        <title>Whole genome sequence of Bdellovibrio bacteriovorus strain SSB218315.</title>
        <authorList>
            <person name="Oyedara O."/>
            <person name="Rodriguez-Perez M.A."/>
        </authorList>
    </citation>
    <scope>NUCLEOTIDE SEQUENCE [LARGE SCALE GENOMIC DNA]</scope>
    <source>
        <strain evidence="1 2">SSB218315</strain>
    </source>
</reference>
<dbReference type="OrthoDB" id="5293242at2"/>
<dbReference type="EMBL" id="CP020946">
    <property type="protein sequence ID" value="ASD64838.1"/>
    <property type="molecule type" value="Genomic_DNA"/>
</dbReference>
<accession>A0A1Z3NBJ6</accession>
<gene>
    <name evidence="1" type="ORF">B9G79_15345</name>
</gene>
<dbReference type="Proteomes" id="UP000197003">
    <property type="component" value="Chromosome"/>
</dbReference>
<evidence type="ECO:0008006" key="3">
    <source>
        <dbReference type="Google" id="ProtNLM"/>
    </source>
</evidence>
<evidence type="ECO:0000313" key="2">
    <source>
        <dbReference type="Proteomes" id="UP000197003"/>
    </source>
</evidence>
<sequence length="203" mass="22847">MPMITFSENHESSLVAFEEGQALASLRDPRGEGLKWAYSLGVLPAEHVVVVGLGAGFHVAALADVDPDVRITVIESRESLIPVFRSQFPDLEDRVEIRVVQTAQDLFKSELFQEVLNHRSFVLSFHECWGAQAQFFTECFAHLTGRSVESVRYHFEEFGINMKALYLKPNQLLSINDVIPVIEASAMPETNKQIFRVLGELVK</sequence>
<name>A0A1Z3NBJ6_BDEBC</name>
<protein>
    <recommendedName>
        <fullName evidence="3">SAM-dependent methyltransferase</fullName>
    </recommendedName>
</protein>
<dbReference type="InterPro" id="IPR029063">
    <property type="entry name" value="SAM-dependent_MTases_sf"/>
</dbReference>
<dbReference type="AlphaFoldDB" id="A0A1Z3NBJ6"/>
<dbReference type="SUPFAM" id="SSF53335">
    <property type="entry name" value="S-adenosyl-L-methionine-dependent methyltransferases"/>
    <property type="match status" value="1"/>
</dbReference>